<reference evidence="1 2" key="1">
    <citation type="submission" date="2020-11" db="EMBL/GenBank/DDBJ databases">
        <title>Identification of Lelliottia nimipressuralis from Wound Infection by Whole Genome-Based Bacterial Identification.</title>
        <authorList>
            <person name="Navarathna D.H."/>
            <person name="Choi H."/>
            <person name="Jinadatha C."/>
            <person name="Chatterjee P."/>
            <person name="Hwang M."/>
        </authorList>
    </citation>
    <scope>NUCLEOTIDE SEQUENCE [LARGE SCALE GENOMIC DNA]</scope>
    <source>
        <strain evidence="1 2">DN2020</strain>
    </source>
</reference>
<feature type="non-terminal residue" evidence="1">
    <location>
        <position position="415"/>
    </location>
</feature>
<accession>A0ABD4KAT9</accession>
<protein>
    <submittedName>
        <fullName evidence="1">Uncharacterized protein</fullName>
    </submittedName>
</protein>
<gene>
    <name evidence="1" type="ORF">ISP11_13660</name>
</gene>
<proteinExistence type="predicted"/>
<dbReference type="RefSeq" id="WP_228483422.1">
    <property type="nucleotide sequence ID" value="NZ_JADIXP010000007.1"/>
</dbReference>
<dbReference type="EMBL" id="JADIXP010000007">
    <property type="protein sequence ID" value="MBF4178911.1"/>
    <property type="molecule type" value="Genomic_DNA"/>
</dbReference>
<organism evidence="1 2">
    <name type="scientific">Lelliottia nimipressuralis</name>
    <dbReference type="NCBI Taxonomy" id="69220"/>
    <lineage>
        <taxon>Bacteria</taxon>
        <taxon>Pseudomonadati</taxon>
        <taxon>Pseudomonadota</taxon>
        <taxon>Gammaproteobacteria</taxon>
        <taxon>Enterobacterales</taxon>
        <taxon>Enterobacteriaceae</taxon>
        <taxon>Lelliottia</taxon>
    </lineage>
</organism>
<dbReference type="AlphaFoldDB" id="A0ABD4KAT9"/>
<evidence type="ECO:0000313" key="2">
    <source>
        <dbReference type="Proteomes" id="UP000628560"/>
    </source>
</evidence>
<sequence>MTKPAIQQLGSAGLMLDGDPTMLPDQAFTDAVNVRFNGREIAPYLGNQLTQYYTTDNTQTYQAQALWLIDTVMFDAFSAGAVLVYGLGVSGTDVCIWQQSMAAPDFKKLPITSDDNFATGFTTTSIWTAYKAQINNCIMFGTLDHAPLGKQYDWDGFDTLTGWGEQTIIDGTGAPQVENRRWTCRKIVSFDNRLLMLATTEESQGGADIPYPTRVRWSGFAQENAFPINWDDTAANRSPEDFAAAVIDGYAGWQDLSSNYQAVDAAANGGTLFVYTERETYTMTPSGNDQAPFITKLLYSDLGCLDIGCCLNAHGYNYVFTGSDVVKHDSVSWKSVADGRVRDWLSDYVENHEVGMARLMNFPELSEIWLMLYGSDQDYANGDYSKTIALTYNYVKNTWSRKTLPYINDVCFCPL</sequence>
<name>A0ABD4KAT9_9ENTR</name>
<dbReference type="Proteomes" id="UP000628560">
    <property type="component" value="Unassembled WGS sequence"/>
</dbReference>
<evidence type="ECO:0000313" key="1">
    <source>
        <dbReference type="EMBL" id="MBF4178911.1"/>
    </source>
</evidence>
<comment type="caution">
    <text evidence="1">The sequence shown here is derived from an EMBL/GenBank/DDBJ whole genome shotgun (WGS) entry which is preliminary data.</text>
</comment>